<accession>A0ABW1R1T4</accession>
<evidence type="ECO:0000256" key="2">
    <source>
        <dbReference type="SAM" id="Phobius"/>
    </source>
</evidence>
<name>A0ABW1R1T4_9ACTN</name>
<comment type="caution">
    <text evidence="3">The sequence shown here is derived from an EMBL/GenBank/DDBJ whole genome shotgun (WGS) entry which is preliminary data.</text>
</comment>
<keyword evidence="4" id="KW-1185">Reference proteome</keyword>
<protein>
    <submittedName>
        <fullName evidence="3">Uncharacterized protein</fullName>
    </submittedName>
</protein>
<reference evidence="4" key="1">
    <citation type="journal article" date="2019" name="Int. J. Syst. Evol. Microbiol.">
        <title>The Global Catalogue of Microorganisms (GCM) 10K type strain sequencing project: providing services to taxonomists for standard genome sequencing and annotation.</title>
        <authorList>
            <consortium name="The Broad Institute Genomics Platform"/>
            <consortium name="The Broad Institute Genome Sequencing Center for Infectious Disease"/>
            <person name="Wu L."/>
            <person name="Ma J."/>
        </authorList>
    </citation>
    <scope>NUCLEOTIDE SEQUENCE [LARGE SCALE GENOMIC DNA]</scope>
    <source>
        <strain evidence="4">DFY28</strain>
    </source>
</reference>
<feature type="region of interest" description="Disordered" evidence="1">
    <location>
        <begin position="1"/>
        <end position="35"/>
    </location>
</feature>
<keyword evidence="2" id="KW-0472">Membrane</keyword>
<gene>
    <name evidence="3" type="ORF">ACFPWU_14320</name>
</gene>
<organism evidence="3 4">
    <name type="scientific">Nocardioides yefusunii</name>
    <dbReference type="NCBI Taxonomy" id="2500546"/>
    <lineage>
        <taxon>Bacteria</taxon>
        <taxon>Bacillati</taxon>
        <taxon>Actinomycetota</taxon>
        <taxon>Actinomycetes</taxon>
        <taxon>Propionibacteriales</taxon>
        <taxon>Nocardioidaceae</taxon>
        <taxon>Nocardioides</taxon>
    </lineage>
</organism>
<evidence type="ECO:0000256" key="1">
    <source>
        <dbReference type="SAM" id="MobiDB-lite"/>
    </source>
</evidence>
<dbReference type="EMBL" id="JBHSQI010000009">
    <property type="protein sequence ID" value="MFC6154840.1"/>
    <property type="molecule type" value="Genomic_DNA"/>
</dbReference>
<feature type="transmembrane region" description="Helical" evidence="2">
    <location>
        <begin position="154"/>
        <end position="172"/>
    </location>
</feature>
<sequence length="201" mass="20973">MSKHASMQVEAPAESTVEPVPPAQRAAPQSEVPQNAAEAYAAAKRREASKLLVGLTDGDHKWARAVAVRLRAAGVSDADIDAVLVEAVDMFTRRGRHADDVHGSPRVFVRRVLERVSSAGTVRHRGAALRLSAALPLLGGAIAMAVLTLFGAPLALLAVAVVALGIAVAVAVKAARLDATLPPTIVRSSEIRRAPVSPLGW</sequence>
<dbReference type="Proteomes" id="UP001596098">
    <property type="component" value="Unassembled WGS sequence"/>
</dbReference>
<feature type="transmembrane region" description="Helical" evidence="2">
    <location>
        <begin position="127"/>
        <end position="148"/>
    </location>
</feature>
<proteinExistence type="predicted"/>
<evidence type="ECO:0000313" key="3">
    <source>
        <dbReference type="EMBL" id="MFC6154840.1"/>
    </source>
</evidence>
<evidence type="ECO:0000313" key="4">
    <source>
        <dbReference type="Proteomes" id="UP001596098"/>
    </source>
</evidence>
<keyword evidence="2" id="KW-1133">Transmembrane helix</keyword>
<dbReference type="RefSeq" id="WP_128219119.1">
    <property type="nucleotide sequence ID" value="NZ_CP034929.1"/>
</dbReference>
<keyword evidence="2" id="KW-0812">Transmembrane</keyword>